<dbReference type="RefSeq" id="WP_012057885.1">
    <property type="nucleotide sequence ID" value="NC_009616.1"/>
</dbReference>
<dbReference type="Proteomes" id="UP000001110">
    <property type="component" value="Chromosome"/>
</dbReference>
<dbReference type="Pfam" id="PF03235">
    <property type="entry name" value="GmrSD_N"/>
    <property type="match status" value="1"/>
</dbReference>
<evidence type="ECO:0000259" key="1">
    <source>
        <dbReference type="Pfam" id="PF03235"/>
    </source>
</evidence>
<gene>
    <name evidence="2" type="ordered locus">Tmel_1684</name>
</gene>
<dbReference type="eggNOG" id="COG1479">
    <property type="taxonomic scope" value="Bacteria"/>
</dbReference>
<dbReference type="InterPro" id="IPR004919">
    <property type="entry name" value="GmrSD_N"/>
</dbReference>
<accession>A6LNM5</accession>
<dbReference type="KEGG" id="tme:Tmel_1684"/>
<dbReference type="EMBL" id="CP000716">
    <property type="protein sequence ID" value="ABR31526.1"/>
    <property type="molecule type" value="Genomic_DNA"/>
</dbReference>
<dbReference type="PANTHER" id="PTHR37292">
    <property type="entry name" value="VNG6097C"/>
    <property type="match status" value="1"/>
</dbReference>
<dbReference type="STRING" id="391009.Tmel_1684"/>
<evidence type="ECO:0000313" key="3">
    <source>
        <dbReference type="Proteomes" id="UP000001110"/>
    </source>
</evidence>
<protein>
    <recommendedName>
        <fullName evidence="1">GmrSD restriction endonucleases N-terminal domain-containing protein</fullName>
    </recommendedName>
</protein>
<organism evidence="2 3">
    <name type="scientific">Thermosipho melanesiensis (strain DSM 12029 / CIP 104789 / BI429)</name>
    <dbReference type="NCBI Taxonomy" id="391009"/>
    <lineage>
        <taxon>Bacteria</taxon>
        <taxon>Thermotogati</taxon>
        <taxon>Thermotogota</taxon>
        <taxon>Thermotogae</taxon>
        <taxon>Thermotogales</taxon>
        <taxon>Fervidobacteriaceae</taxon>
        <taxon>Thermosipho</taxon>
    </lineage>
</organism>
<name>A6LNM5_THEM4</name>
<dbReference type="PANTHER" id="PTHR37292:SF2">
    <property type="entry name" value="DUF262 DOMAIN-CONTAINING PROTEIN"/>
    <property type="match status" value="1"/>
</dbReference>
<reference evidence="2 3" key="2">
    <citation type="journal article" date="2009" name="Proc. Natl. Acad. Sci. U.S.A.">
        <title>On the chimeric nature, thermophilic origin, and phylogenetic placement of the Thermotogales.</title>
        <authorList>
            <person name="Zhaxybayeva O."/>
            <person name="Swithers K.S."/>
            <person name="Lapierre P."/>
            <person name="Fournier G.P."/>
            <person name="Bickhart D.M."/>
            <person name="DeBoy R.T."/>
            <person name="Nelson K.E."/>
            <person name="Nesbo C.L."/>
            <person name="Doolittle W.F."/>
            <person name="Gogarten J.P."/>
            <person name="Noll K.M."/>
        </authorList>
    </citation>
    <scope>NUCLEOTIDE SEQUENCE [LARGE SCALE GENOMIC DNA]</scope>
    <source>
        <strain evidence="3">DSM 12029 / CIP 104789 / BI429</strain>
    </source>
</reference>
<dbReference type="HOGENOM" id="CLU_1864198_0_0_0"/>
<dbReference type="AlphaFoldDB" id="A6LNM5"/>
<reference evidence="2 3" key="1">
    <citation type="submission" date="2007-05" db="EMBL/GenBank/DDBJ databases">
        <title>Complete sequence of Thermosipho melanesiensis BI429.</title>
        <authorList>
            <consortium name="US DOE Joint Genome Institute"/>
            <person name="Copeland A."/>
            <person name="Lucas S."/>
            <person name="Lapidus A."/>
            <person name="Barry K."/>
            <person name="Glavina del Rio T."/>
            <person name="Dalin E."/>
            <person name="Tice H."/>
            <person name="Pitluck S."/>
            <person name="Chertkov O."/>
            <person name="Brettin T."/>
            <person name="Bruce D."/>
            <person name="Detter J.C."/>
            <person name="Han C."/>
            <person name="Schmutz J."/>
            <person name="Larimer F."/>
            <person name="Land M."/>
            <person name="Hauser L."/>
            <person name="Kyrpides N."/>
            <person name="Mikhailova N."/>
            <person name="Nelson K."/>
            <person name="Gogarten J.P."/>
            <person name="Noll K."/>
            <person name="Richardson P."/>
        </authorList>
    </citation>
    <scope>NUCLEOTIDE SEQUENCE [LARGE SCALE GENOMIC DNA]</scope>
    <source>
        <strain evidence="3">DSM 12029 / CIP 104789 / BI429</strain>
    </source>
</reference>
<evidence type="ECO:0000313" key="2">
    <source>
        <dbReference type="EMBL" id="ABR31526.1"/>
    </source>
</evidence>
<proteinExistence type="predicted"/>
<feature type="domain" description="GmrSD restriction endonucleases N-terminal" evidence="1">
    <location>
        <begin position="12"/>
        <end position="122"/>
    </location>
</feature>
<sequence length="137" mass="16003">MNLSQSKEKILDLIKVAYKGELVLPDFQRNFVWQRSDIEELIKSLLENVFIGTFLILDTNHRVIPFKPIFIQGVQKVNPEVKQNPKKLLLDGQQRLTAIFYAIYSPNLPLRYTETPYKFFIDLEKLAKDDVENAVFS</sequence>